<dbReference type="EMBL" id="CM029050">
    <property type="protein sequence ID" value="KAG2565155.1"/>
    <property type="molecule type" value="Genomic_DNA"/>
</dbReference>
<evidence type="ECO:0000313" key="3">
    <source>
        <dbReference type="Proteomes" id="UP000823388"/>
    </source>
</evidence>
<keyword evidence="3" id="KW-1185">Reference proteome</keyword>
<gene>
    <name evidence="2" type="ORF">PVAP13_7NG161300</name>
</gene>
<evidence type="ECO:0000256" key="1">
    <source>
        <dbReference type="SAM" id="MobiDB-lite"/>
    </source>
</evidence>
<dbReference type="Proteomes" id="UP000823388">
    <property type="component" value="Chromosome 7N"/>
</dbReference>
<name>A0A8T0PVR3_PANVG</name>
<protein>
    <submittedName>
        <fullName evidence="2">Uncharacterized protein</fullName>
    </submittedName>
</protein>
<evidence type="ECO:0000313" key="2">
    <source>
        <dbReference type="EMBL" id="KAG2565155.1"/>
    </source>
</evidence>
<feature type="compositionally biased region" description="Pro residues" evidence="1">
    <location>
        <begin position="41"/>
        <end position="56"/>
    </location>
</feature>
<dbReference type="AlphaFoldDB" id="A0A8T0PVR3"/>
<reference evidence="2" key="1">
    <citation type="submission" date="2020-05" db="EMBL/GenBank/DDBJ databases">
        <title>WGS assembly of Panicum virgatum.</title>
        <authorList>
            <person name="Lovell J.T."/>
            <person name="Jenkins J."/>
            <person name="Shu S."/>
            <person name="Juenger T.E."/>
            <person name="Schmutz J."/>
        </authorList>
    </citation>
    <scope>NUCLEOTIDE SEQUENCE</scope>
    <source>
        <strain evidence="2">AP13</strain>
    </source>
</reference>
<sequence>MLLQFFSHLRHSYPAERRCLAPPTPPCRGSAFSVLASRRAPPLPATPSNSAPPPPSSWLCQPDVAKPAREPWRGQTLAAQPGSITPAPLDPLPPLPNTGLLAGRPTLTPDAPP</sequence>
<proteinExistence type="predicted"/>
<accession>A0A8T0PVR3</accession>
<feature type="region of interest" description="Disordered" evidence="1">
    <location>
        <begin position="38"/>
        <end position="113"/>
    </location>
</feature>
<organism evidence="2 3">
    <name type="scientific">Panicum virgatum</name>
    <name type="common">Blackwell switchgrass</name>
    <dbReference type="NCBI Taxonomy" id="38727"/>
    <lineage>
        <taxon>Eukaryota</taxon>
        <taxon>Viridiplantae</taxon>
        <taxon>Streptophyta</taxon>
        <taxon>Embryophyta</taxon>
        <taxon>Tracheophyta</taxon>
        <taxon>Spermatophyta</taxon>
        <taxon>Magnoliopsida</taxon>
        <taxon>Liliopsida</taxon>
        <taxon>Poales</taxon>
        <taxon>Poaceae</taxon>
        <taxon>PACMAD clade</taxon>
        <taxon>Panicoideae</taxon>
        <taxon>Panicodae</taxon>
        <taxon>Paniceae</taxon>
        <taxon>Panicinae</taxon>
        <taxon>Panicum</taxon>
        <taxon>Panicum sect. Hiantes</taxon>
    </lineage>
</organism>
<comment type="caution">
    <text evidence="2">The sequence shown here is derived from an EMBL/GenBank/DDBJ whole genome shotgun (WGS) entry which is preliminary data.</text>
</comment>